<evidence type="ECO:0000313" key="1">
    <source>
        <dbReference type="EMBL" id="MDO6406562.1"/>
    </source>
</evidence>
<protein>
    <recommendedName>
        <fullName evidence="5">Neutral/alkaline non-lysosomal ceramidase N-terminal domain-containing protein</fullName>
    </recommendedName>
</protein>
<dbReference type="InterPro" id="IPR006311">
    <property type="entry name" value="TAT_signal"/>
</dbReference>
<gene>
    <name evidence="2" type="ORF">CTZ24_24650</name>
    <name evidence="1" type="ORF">Q3404_08240</name>
</gene>
<dbReference type="RefSeq" id="WP_208727046.1">
    <property type="nucleotide sequence ID" value="NZ_CP024639.1"/>
</dbReference>
<keyword evidence="2" id="KW-0614">Plasmid</keyword>
<dbReference type="Proteomes" id="UP001171299">
    <property type="component" value="Unassembled WGS sequence"/>
</dbReference>
<dbReference type="PROSITE" id="PS51318">
    <property type="entry name" value="TAT"/>
    <property type="match status" value="1"/>
</dbReference>
<evidence type="ECO:0000313" key="2">
    <source>
        <dbReference type="EMBL" id="QGR09655.1"/>
    </source>
</evidence>
<name>A0AAP9KS22_9GAMM</name>
<reference evidence="3" key="1">
    <citation type="submission" date="2017-11" db="EMBL/GenBank/DDBJ databases">
        <title>Genome sequence of Pantoea sp. MSR2.</title>
        <authorList>
            <person name="Nascimento F.X."/>
        </authorList>
    </citation>
    <scope>NUCLEOTIDE SEQUENCE [LARGE SCALE GENOMIC DNA]</scope>
    <source>
        <strain evidence="3">MSR2</strain>
        <plasmid evidence="3">pmsr2c</plasmid>
    </source>
</reference>
<geneLocation type="plasmid" evidence="2">
    <name>pMSR2C</name>
</geneLocation>
<proteinExistence type="predicted"/>
<reference evidence="1" key="3">
    <citation type="submission" date="2023-07" db="EMBL/GenBank/DDBJ databases">
        <title>The extreme plant-growth-promoting properties of Pantoea phytobeneficialis PF55 revealed by functional and genomic analysis.</title>
        <authorList>
            <person name="Nascimento F.X."/>
            <person name="Marcio R.J."/>
        </authorList>
    </citation>
    <scope>NUCLEOTIDE SEQUENCE</scope>
    <source>
        <strain evidence="1">PF55</strain>
    </source>
</reference>
<evidence type="ECO:0000313" key="3">
    <source>
        <dbReference type="Proteomes" id="UP000424872"/>
    </source>
</evidence>
<dbReference type="AlphaFoldDB" id="A0AAP9KS22"/>
<sequence length="445" mass="47255">MSMFTRRHFLQAGVGLGAAAMLTPGFSAFLSGKNHRLKVGVGRANVVLTGLYPLDDFVGEHDPLATRVLLLEQDGQRQAIVVVDLTSLTQDVIVRFKSILAEVSGVTAVNTIINASHSFSTPHIFTGASAAVLAAFENAVRSAATQAVSSLQPVQPGIGNGLSRIGVNRNINTPAGWWLGADDAGYSDPHVGLISLNTADGHPLAILINYAVQPAVMDASERATGGRLVSADLAGATCRYVENHYGSGTVAFYLVGCAGDQVPYLQASRHVVYTDGSTDRIDIHEKGFALLDSFGQRLGDEVIRIADGISPQPSGIFRVERQNITVKSQNFSPRHAPTGPVKAFDYQVSGVSSLPVVMMQWGDSVLVGVQPEFSASLGAHIRAESPFAQTFVMTMVDGAAKYLPDSDSYDRFTYEARSSPFAPGAGEVAAQAIIKQLKQMRALPA</sequence>
<organism evidence="2 3">
    <name type="scientific">Pantoea phytobeneficialis</name>
    <dbReference type="NCBI Taxonomy" id="2052056"/>
    <lineage>
        <taxon>Bacteria</taxon>
        <taxon>Pseudomonadati</taxon>
        <taxon>Pseudomonadota</taxon>
        <taxon>Gammaproteobacteria</taxon>
        <taxon>Enterobacterales</taxon>
        <taxon>Erwiniaceae</taxon>
        <taxon>Pantoea</taxon>
    </lineage>
</organism>
<dbReference type="Proteomes" id="UP000424872">
    <property type="component" value="Plasmid pMSR2C"/>
</dbReference>
<reference evidence="2" key="2">
    <citation type="journal article" date="2020" name="Environ. Microbiol.">
        <title>The extreme plant-growth-promoting properties of Pantoea phytobeneficialis MSR2 revealed by functional and genomic analysis.</title>
        <authorList>
            <person name="Nascimento F.X."/>
            <person name="Hernandez A.G."/>
            <person name="Glick B.R."/>
            <person name="Rossi M.J."/>
        </authorList>
    </citation>
    <scope>NUCLEOTIDE SEQUENCE</scope>
    <source>
        <strain evidence="2">MSR2</strain>
    </source>
</reference>
<accession>A0AAP9KS22</accession>
<dbReference type="EMBL" id="CP024639">
    <property type="protein sequence ID" value="QGR09655.1"/>
    <property type="molecule type" value="Genomic_DNA"/>
</dbReference>
<evidence type="ECO:0000313" key="4">
    <source>
        <dbReference type="Proteomes" id="UP001171299"/>
    </source>
</evidence>
<keyword evidence="4" id="KW-1185">Reference proteome</keyword>
<dbReference type="KEGG" id="ppho:CTZ24_24650"/>
<geneLocation type="plasmid" evidence="3">
    <name>pmsr2c</name>
</geneLocation>
<evidence type="ECO:0008006" key="5">
    <source>
        <dbReference type="Google" id="ProtNLM"/>
    </source>
</evidence>
<dbReference type="EMBL" id="JAUOOM010000006">
    <property type="protein sequence ID" value="MDO6406562.1"/>
    <property type="molecule type" value="Genomic_DNA"/>
</dbReference>